<organism evidence="4 5">
    <name type="scientific">Trichogramma kaykai</name>
    <dbReference type="NCBI Taxonomy" id="54128"/>
    <lineage>
        <taxon>Eukaryota</taxon>
        <taxon>Metazoa</taxon>
        <taxon>Ecdysozoa</taxon>
        <taxon>Arthropoda</taxon>
        <taxon>Hexapoda</taxon>
        <taxon>Insecta</taxon>
        <taxon>Pterygota</taxon>
        <taxon>Neoptera</taxon>
        <taxon>Endopterygota</taxon>
        <taxon>Hymenoptera</taxon>
        <taxon>Apocrita</taxon>
        <taxon>Proctotrupomorpha</taxon>
        <taxon>Chalcidoidea</taxon>
        <taxon>Trichogrammatidae</taxon>
        <taxon>Trichogramma</taxon>
    </lineage>
</organism>
<proteinExistence type="predicted"/>
<feature type="transmembrane region" description="Helical" evidence="2">
    <location>
        <begin position="12"/>
        <end position="30"/>
    </location>
</feature>
<keyword evidence="5" id="KW-1185">Reference proteome</keyword>
<dbReference type="Proteomes" id="UP001627154">
    <property type="component" value="Unassembled WGS sequence"/>
</dbReference>
<feature type="compositionally biased region" description="Basic residues" evidence="1">
    <location>
        <begin position="603"/>
        <end position="614"/>
    </location>
</feature>
<dbReference type="SUPFAM" id="SSF49265">
    <property type="entry name" value="Fibronectin type III"/>
    <property type="match status" value="1"/>
</dbReference>
<protein>
    <recommendedName>
        <fullName evidence="3">Fibronectin type-III domain-containing protein</fullName>
    </recommendedName>
</protein>
<name>A0ABD2X8X4_9HYME</name>
<feature type="region of interest" description="Disordered" evidence="1">
    <location>
        <begin position="649"/>
        <end position="711"/>
    </location>
</feature>
<dbReference type="InterPro" id="IPR026085">
    <property type="entry name" value="ATF7-int"/>
</dbReference>
<dbReference type="InterPro" id="IPR013783">
    <property type="entry name" value="Ig-like_fold"/>
</dbReference>
<feature type="compositionally biased region" description="Polar residues" evidence="1">
    <location>
        <begin position="220"/>
        <end position="232"/>
    </location>
</feature>
<feature type="compositionally biased region" description="Acidic residues" evidence="1">
    <location>
        <begin position="652"/>
        <end position="663"/>
    </location>
</feature>
<accession>A0ABD2X8X4</accession>
<keyword evidence="2" id="KW-1133">Transmembrane helix</keyword>
<feature type="compositionally biased region" description="Basic and acidic residues" evidence="1">
    <location>
        <begin position="697"/>
        <end position="711"/>
    </location>
</feature>
<feature type="region of interest" description="Disordered" evidence="1">
    <location>
        <begin position="577"/>
        <end position="614"/>
    </location>
</feature>
<evidence type="ECO:0000313" key="4">
    <source>
        <dbReference type="EMBL" id="KAL3401580.1"/>
    </source>
</evidence>
<keyword evidence="2" id="KW-0812">Transmembrane</keyword>
<feature type="compositionally biased region" description="Basic and acidic residues" evidence="1">
    <location>
        <begin position="588"/>
        <end position="602"/>
    </location>
</feature>
<sequence>MKLNRVVQCVRNHVHLELVIIAMLWPAVVLSMRVNVTLNISLQTAIVVIIYFRCTRKYSVRNLSMQKPEAIYSSIKKANHLRLTNGLITRSSANEMDSIAIEAMPSVELILNSNLVETSDLSEKKDNLSLVDEDDIHLVVTDDEEIEQETNNSIDDIGFDVHLDSSPDSSINIHNSNNNTVNKEYINKSCEENLQNSKMKESDSIAPFMRNTTTRLWSNNVDNRWKGNNQSRNRSDYHHQNNRYNYRYPERNRFNSNQQNYRNNYRRFNNNPREKNYDTSKSRSDSTTLLEKSNIMKTTINENSRLENNGLPENIRKTSETTNLEKNVEKHSQDESIKNDVLKNSHQVVNDIKGYDSSKTDTAENINTTIIHENEKKDSCVKNVAESSIHVQSFEENKSCNEIEDQMDVDSSSQDDSLVKNTNTIRVLSKGNNCVELPSNGLFNSVSNKTDDVSHNDENDINKEILNSNSRETDFNDHSKKLKESTSSTCNDNRPIIQDTDKLKLENTKLFTTTQNSKNFNLTDVKINDLKSNASPSNFSPMDENSDQEVENNLRNEIDSASDLVSKSTFIEDIEVTDESSKSSLVEPFKEDRGNESDEKQKTEKHKRKKRKKATAVLIEEAGIGPEFDKEIRHKRRSAKYAEEMIRKEIQNQDDDSSQDDNDTKEPQSNALIPASAPTLPAPSKRNQTDIMDENLEQPKKRIKTSTEKTDEKTLVAKQSVDQKLASNDKVIENVDKHNSMTNLKVRELVKQISQEDVRKKFKLMTREEMEALCIQKVTECLTNRGEIGKLRDEVRQAQLANESLKGKAITLLKMCTNFESVLTRINQDRLSQAGKFQPPIKINRSVGLQVNLNLKTSVNASLNSSLNSSLNTSLNTSQTPNKVVINQRNFNTSTGLATLSPRKTIKTRSPRTVEITSTTTTSTIINPATTTTPVVTIAAKPTSTESGKRNFTLQQVLLNTGPIVRQNPMTLQKNNSKKSDLIDLTDEEDKNNKIHVLATLPGQTTSISAATAVSRYPRVIQAVPASVAITTPNSGNVRLVQAGSGNVTSTIVNAIGGNGGNVQRVAYLMHTNNTNGGPARQLVFASNNTVQPTANSNTKNAVQNVFKQQPTGSTQARLVSSTGNSLQIRHHPAPLPEIPPQIENPKWKLIPPAPTLKISKVTKGIVLSWNMNLSDKYEDIVSYQLFAYQEVTGTAPSTNLWKKVGDVRALPLPMACTLTQFTEGNSYHFAVRAVDFHSRFGQYSKPAHISL</sequence>
<dbReference type="SMART" id="SM00060">
    <property type="entry name" value="FN3"/>
    <property type="match status" value="1"/>
</dbReference>
<dbReference type="PANTHER" id="PTHR23210">
    <property type="entry name" value="ACTIVATING TRANSCRIPTION FACTOR 7 INTERACTING PROTEIN"/>
    <property type="match status" value="1"/>
</dbReference>
<comment type="caution">
    <text evidence="4">The sequence shown here is derived from an EMBL/GenBank/DDBJ whole genome shotgun (WGS) entry which is preliminary data.</text>
</comment>
<feature type="region of interest" description="Disordered" evidence="1">
    <location>
        <begin position="220"/>
        <end position="287"/>
    </location>
</feature>
<feature type="domain" description="Fibronectin type-III" evidence="3">
    <location>
        <begin position="1152"/>
        <end position="1242"/>
    </location>
</feature>
<evidence type="ECO:0000256" key="1">
    <source>
        <dbReference type="SAM" id="MobiDB-lite"/>
    </source>
</evidence>
<dbReference type="CDD" id="cd00063">
    <property type="entry name" value="FN3"/>
    <property type="match status" value="1"/>
</dbReference>
<dbReference type="EMBL" id="JBJJXI010000045">
    <property type="protein sequence ID" value="KAL3401580.1"/>
    <property type="molecule type" value="Genomic_DNA"/>
</dbReference>
<evidence type="ECO:0000256" key="2">
    <source>
        <dbReference type="SAM" id="Phobius"/>
    </source>
</evidence>
<dbReference type="AlphaFoldDB" id="A0ABD2X8X4"/>
<feature type="compositionally biased region" description="Basic and acidic residues" evidence="1">
    <location>
        <begin position="471"/>
        <end position="484"/>
    </location>
</feature>
<reference evidence="4 5" key="1">
    <citation type="journal article" date="2024" name="bioRxiv">
        <title>A reference genome for Trichogramma kaykai: A tiny desert-dwelling parasitoid wasp with competing sex-ratio distorters.</title>
        <authorList>
            <person name="Culotta J."/>
            <person name="Lindsey A.R."/>
        </authorList>
    </citation>
    <scope>NUCLEOTIDE SEQUENCE [LARGE SCALE GENOMIC DNA]</scope>
    <source>
        <strain evidence="4 5">KSX58</strain>
    </source>
</reference>
<dbReference type="InterPro" id="IPR056565">
    <property type="entry name" value="Fn3_ATF7IP"/>
</dbReference>
<dbReference type="Pfam" id="PF16794">
    <property type="entry name" value="fn3_4"/>
    <property type="match status" value="1"/>
</dbReference>
<feature type="compositionally biased region" description="Basic and acidic residues" evidence="1">
    <location>
        <begin position="272"/>
        <end position="284"/>
    </location>
</feature>
<feature type="region of interest" description="Disordered" evidence="1">
    <location>
        <begin position="469"/>
        <end position="493"/>
    </location>
</feature>
<gene>
    <name evidence="4" type="ORF">TKK_005394</name>
</gene>
<feature type="compositionally biased region" description="Low complexity" evidence="1">
    <location>
        <begin position="254"/>
        <end position="271"/>
    </location>
</feature>
<evidence type="ECO:0000313" key="5">
    <source>
        <dbReference type="Proteomes" id="UP001627154"/>
    </source>
</evidence>
<evidence type="ECO:0000259" key="3">
    <source>
        <dbReference type="SMART" id="SM00060"/>
    </source>
</evidence>
<dbReference type="InterPro" id="IPR003961">
    <property type="entry name" value="FN3_dom"/>
</dbReference>
<dbReference type="PANTHER" id="PTHR23210:SF26">
    <property type="entry name" value="ACTIVATING TRANSCRIPTION FACTOR 7-INTERACTING PROTEIN 1"/>
    <property type="match status" value="1"/>
</dbReference>
<dbReference type="Gene3D" id="2.60.40.10">
    <property type="entry name" value="Immunoglobulins"/>
    <property type="match status" value="1"/>
</dbReference>
<keyword evidence="2" id="KW-0472">Membrane</keyword>
<dbReference type="InterPro" id="IPR036116">
    <property type="entry name" value="FN3_sf"/>
</dbReference>